<feature type="binding site" evidence="5">
    <location>
        <position position="190"/>
    </location>
    <ligand>
        <name>Mg(2+)</name>
        <dbReference type="ChEBI" id="CHEBI:18420"/>
        <label>2</label>
        <note>catalytic</note>
    </ligand>
</feature>
<dbReference type="InterPro" id="IPR036397">
    <property type="entry name" value="RNaseH_sf"/>
</dbReference>
<dbReference type="GO" id="GO:0008033">
    <property type="term" value="P:tRNA processing"/>
    <property type="evidence" value="ECO:0007669"/>
    <property type="project" value="UniProtKB-KW"/>
</dbReference>
<evidence type="ECO:0000256" key="3">
    <source>
        <dbReference type="ARBA" id="ARBA00022801"/>
    </source>
</evidence>
<evidence type="ECO:0000256" key="1">
    <source>
        <dbReference type="ARBA" id="ARBA00022694"/>
    </source>
</evidence>
<keyword evidence="5" id="KW-0479">Metal-binding</keyword>
<keyword evidence="4 5" id="KW-0269">Exonuclease</keyword>
<comment type="function">
    <text evidence="5">Trims short 3' overhangs of a variety of RNA species, leaving a one or two nucleotide 3' overhang. Responsible for the end-turnover of tRNA: specifically removes the terminal AMP residue from uncharged tRNA (tRNA-C-C-A). Also appears to be involved in tRNA biosynthesis.</text>
</comment>
<dbReference type="NCBIfam" id="TIGR01298">
    <property type="entry name" value="RNaseT"/>
    <property type="match status" value="1"/>
</dbReference>
<dbReference type="AlphaFoldDB" id="A0A0G3G900"/>
<dbReference type="InterPro" id="IPR012337">
    <property type="entry name" value="RNaseH-like_sf"/>
</dbReference>
<evidence type="ECO:0000313" key="6">
    <source>
        <dbReference type="EMBL" id="AKJ96042.1"/>
    </source>
</evidence>
<dbReference type="EMBL" id="CP011367">
    <property type="protein sequence ID" value="AKJ96042.1"/>
    <property type="molecule type" value="Genomic_DNA"/>
</dbReference>
<dbReference type="Pfam" id="PF00929">
    <property type="entry name" value="RNase_T"/>
    <property type="match status" value="1"/>
</dbReference>
<dbReference type="PATRIC" id="fig|106634.4.peg.2457"/>
<dbReference type="OrthoDB" id="9778264at2"/>
<dbReference type="PANTHER" id="PTHR30231:SF2">
    <property type="entry name" value="RIBONUCLEASE T"/>
    <property type="match status" value="1"/>
</dbReference>
<evidence type="ECO:0000313" key="7">
    <source>
        <dbReference type="Proteomes" id="UP000064201"/>
    </source>
</evidence>
<sequence length="228" mass="25202">MPETLQLDPNHRPMANRFRGFLPVVVDVETGGFDCHRHALLQIAAVFLRRDANDHLVRDRTVSVHVRPFEGSEMDPKSLEVNGIDPYHPLRAAYPEDQAMGKVFSEVRREVKVNHCKRAVLVGHNAHFDLGFVHATAERCGIKRNPFHPFSSLDTVSLAALAFGQTVLARAADAAGLGWDTESAHSAAFDAEKTADIFCQITNRWQDGIGVPQNALRLPDPEELPPGS</sequence>
<dbReference type="HAMAP" id="MF_00157">
    <property type="entry name" value="RNase_T"/>
    <property type="match status" value="1"/>
</dbReference>
<feature type="binding site" evidence="5">
    <location>
        <position position="27"/>
    </location>
    <ligand>
        <name>Mg(2+)</name>
        <dbReference type="ChEBI" id="CHEBI:18420"/>
        <label>1</label>
        <note>catalytic</note>
    </ligand>
</feature>
<keyword evidence="1 5" id="KW-0819">tRNA processing</keyword>
<dbReference type="EC" id="3.1.13.-" evidence="5"/>
<dbReference type="RefSeq" id="WP_018145268.1">
    <property type="nucleotide sequence ID" value="NZ_CP011367.1"/>
</dbReference>
<feature type="site" description="Important for substrate binding and specificity" evidence="5">
    <location>
        <position position="150"/>
    </location>
</feature>
<keyword evidence="5" id="KW-0460">Magnesium</keyword>
<evidence type="ECO:0000256" key="5">
    <source>
        <dbReference type="HAMAP-Rule" id="MF_00157"/>
    </source>
</evidence>
<dbReference type="GO" id="GO:0045004">
    <property type="term" value="P:DNA replication proofreading"/>
    <property type="evidence" value="ECO:0007669"/>
    <property type="project" value="TreeGrafter"/>
</dbReference>
<protein>
    <recommendedName>
        <fullName evidence="5">Ribonuclease T</fullName>
        <ecNumber evidence="5">3.1.13.-</ecNumber>
    </recommendedName>
    <alternativeName>
        <fullName evidence="5">Exoribonuclease T</fullName>
        <shortName evidence="5">RNase T</shortName>
    </alternativeName>
</protein>
<dbReference type="Gene3D" id="3.30.420.10">
    <property type="entry name" value="Ribonuclease H-like superfamily/Ribonuclease H"/>
    <property type="match status" value="1"/>
</dbReference>
<feature type="binding site" evidence="5">
    <location>
        <position position="29"/>
    </location>
    <ligand>
        <name>Mg(2+)</name>
        <dbReference type="ChEBI" id="CHEBI:18420"/>
        <label>2</label>
        <note>catalytic</note>
    </ligand>
</feature>
<comment type="subunit">
    <text evidence="5">Homodimer.</text>
</comment>
<comment type="cofactor">
    <cofactor evidence="5">
        <name>Mg(2+)</name>
        <dbReference type="ChEBI" id="CHEBI:18420"/>
    </cofactor>
    <text evidence="5">Binds two Mg(2+) per subunit. The active form of the enzyme binds two Mg(2+) ions in its active site. The first Mg(2+) forms only one salt bridge with the protein.</text>
</comment>
<proteinExistence type="inferred from homology"/>
<feature type="site" description="Important for substrate binding and specificity" evidence="5">
    <location>
        <position position="128"/>
    </location>
</feature>
<comment type="similarity">
    <text evidence="5">Belongs to the RNase T family.</text>
</comment>
<comment type="caution">
    <text evidence="5">Lacks conserved residue(s) required for the propagation of feature annotation.</text>
</comment>
<dbReference type="InterPro" id="IPR005987">
    <property type="entry name" value="RNase_T"/>
</dbReference>
<keyword evidence="7" id="KW-1185">Reference proteome</keyword>
<evidence type="ECO:0000256" key="2">
    <source>
        <dbReference type="ARBA" id="ARBA00022722"/>
    </source>
</evidence>
<dbReference type="GO" id="GO:0016896">
    <property type="term" value="F:RNA exonuclease activity, producing 5'-phosphomonoesters"/>
    <property type="evidence" value="ECO:0007669"/>
    <property type="project" value="UniProtKB-UniRule"/>
</dbReference>
<evidence type="ECO:0000256" key="4">
    <source>
        <dbReference type="ARBA" id="ARBA00022839"/>
    </source>
</evidence>
<dbReference type="GO" id="GO:0000287">
    <property type="term" value="F:magnesium ion binding"/>
    <property type="evidence" value="ECO:0007669"/>
    <property type="project" value="UniProtKB-UniRule"/>
</dbReference>
<dbReference type="PANTHER" id="PTHR30231">
    <property type="entry name" value="DNA POLYMERASE III SUBUNIT EPSILON"/>
    <property type="match status" value="1"/>
</dbReference>
<dbReference type="SMART" id="SM00479">
    <property type="entry name" value="EXOIII"/>
    <property type="match status" value="1"/>
</dbReference>
<dbReference type="KEGG" id="tvr:TVD_12055"/>
<feature type="active site" description="Proton donor/acceptor" evidence="5">
    <location>
        <position position="185"/>
    </location>
</feature>
<keyword evidence="2 5" id="KW-0540">Nuclease</keyword>
<feature type="binding site" evidence="5">
    <location>
        <position position="27"/>
    </location>
    <ligand>
        <name>Mg(2+)</name>
        <dbReference type="ChEBI" id="CHEBI:18420"/>
        <label>2</label>
        <note>catalytic</note>
    </ligand>
</feature>
<keyword evidence="3 5" id="KW-0378">Hydrolase</keyword>
<dbReference type="Proteomes" id="UP000064201">
    <property type="component" value="Chromosome"/>
</dbReference>
<dbReference type="STRING" id="106634.TVD_12055"/>
<gene>
    <name evidence="5" type="primary">rnt</name>
    <name evidence="6" type="ORF">TVD_12055</name>
</gene>
<dbReference type="GO" id="GO:0008408">
    <property type="term" value="F:3'-5' exonuclease activity"/>
    <property type="evidence" value="ECO:0007669"/>
    <property type="project" value="TreeGrafter"/>
</dbReference>
<dbReference type="GO" id="GO:0003676">
    <property type="term" value="F:nucleic acid binding"/>
    <property type="evidence" value="ECO:0007669"/>
    <property type="project" value="InterPro"/>
</dbReference>
<dbReference type="SUPFAM" id="SSF53098">
    <property type="entry name" value="Ribonuclease H-like"/>
    <property type="match status" value="1"/>
</dbReference>
<feature type="binding site" evidence="5">
    <location>
        <position position="185"/>
    </location>
    <ligand>
        <name>Mg(2+)</name>
        <dbReference type="ChEBI" id="CHEBI:18420"/>
        <label>2</label>
        <note>catalytic</note>
    </ligand>
</feature>
<feature type="site" description="Important for substrate binding and specificity" evidence="5">
    <location>
        <position position="33"/>
    </location>
</feature>
<name>A0A0G3G900_9GAMM</name>
<accession>A0A0G3G900</accession>
<dbReference type="InterPro" id="IPR013520">
    <property type="entry name" value="Ribonucl_H"/>
</dbReference>
<organism evidence="6 7">
    <name type="scientific">Thioalkalivibrio versutus</name>
    <dbReference type="NCBI Taxonomy" id="106634"/>
    <lineage>
        <taxon>Bacteria</taxon>
        <taxon>Pseudomonadati</taxon>
        <taxon>Pseudomonadota</taxon>
        <taxon>Gammaproteobacteria</taxon>
        <taxon>Chromatiales</taxon>
        <taxon>Ectothiorhodospiraceae</taxon>
        <taxon>Thioalkalivibrio</taxon>
    </lineage>
</organism>
<reference evidence="6 7" key="1">
    <citation type="submission" date="2015-04" db="EMBL/GenBank/DDBJ databases">
        <title>Complete Sequence for the Genome of the Thioalkalivibrio versutus D301.</title>
        <authorList>
            <person name="Mu T."/>
            <person name="Zhou J."/>
            <person name="Xu X."/>
        </authorList>
    </citation>
    <scope>NUCLEOTIDE SEQUENCE [LARGE SCALE GENOMIC DNA]</scope>
    <source>
        <strain evidence="6 7">D301</strain>
    </source>
</reference>
<dbReference type="GO" id="GO:0005829">
    <property type="term" value="C:cytosol"/>
    <property type="evidence" value="ECO:0007669"/>
    <property type="project" value="TreeGrafter"/>
</dbReference>